<dbReference type="PANTHER" id="PTHR37540:SF5">
    <property type="entry name" value="TRANSCRIPTION FACTOR DOMAIN-CONTAINING PROTEIN"/>
    <property type="match status" value="1"/>
</dbReference>
<sequence>MHFIVTTDVKKADPETQRLIRSQVMRGKNRGKSHRAKQRGSTSWAVMVDAKRGPPVPLDTFIEAYYKYSTVPGRVGSDLSSFVFAAEMDSAAFGDVVRFFEMAARALFPLVMVTGFSHKDMAWFDPLKFDAAYLHVTVFAAEVFMDKLLGREYPTTNQDATVHFLKGVQILRKRLLLGDENTKPSDSTIAVVLTLAVSAFFMGEDGAFKHHMVGLRKMVNLRGGIAAFRGSKLLTEMFRCDISMAMQSGSEPIFFNNPLSEPVVPYPDQELLSIRNSFWVTGSQHDSESLLHKMDASLVEAWRVLERFCSIVNLAVETQRMLSPGLLYDTMASVMYHLLHMSFETGSVDEAVRLSLLGLTYNVFLKWQYLRLPYVYFPSIYKNCLRDPKLADGASSQIMLWFLMVGAVSAFTISDHLWLKDCLRERIDICQVKSWNEMRGVLKSFMWIGLLHDKPGKEVFDSVLSSSSSTLTTLR</sequence>
<dbReference type="RefSeq" id="XP_007739982.1">
    <property type="nucleotide sequence ID" value="XM_007741792.1"/>
</dbReference>
<dbReference type="Proteomes" id="UP000019471">
    <property type="component" value="Unassembled WGS sequence"/>
</dbReference>
<organism evidence="1 2">
    <name type="scientific">Cladophialophora psammophila CBS 110553</name>
    <dbReference type="NCBI Taxonomy" id="1182543"/>
    <lineage>
        <taxon>Eukaryota</taxon>
        <taxon>Fungi</taxon>
        <taxon>Dikarya</taxon>
        <taxon>Ascomycota</taxon>
        <taxon>Pezizomycotina</taxon>
        <taxon>Eurotiomycetes</taxon>
        <taxon>Chaetothyriomycetidae</taxon>
        <taxon>Chaetothyriales</taxon>
        <taxon>Herpotrichiellaceae</taxon>
        <taxon>Cladophialophora</taxon>
    </lineage>
</organism>
<dbReference type="eggNOG" id="ENOG502SSBS">
    <property type="taxonomic scope" value="Eukaryota"/>
</dbReference>
<accession>W9XH44</accession>
<gene>
    <name evidence="1" type="ORF">A1O5_01173</name>
</gene>
<evidence type="ECO:0000313" key="1">
    <source>
        <dbReference type="EMBL" id="EXJ76665.1"/>
    </source>
</evidence>
<comment type="caution">
    <text evidence="1">The sequence shown here is derived from an EMBL/GenBank/DDBJ whole genome shotgun (WGS) entry which is preliminary data.</text>
</comment>
<reference evidence="1 2" key="1">
    <citation type="submission" date="2013-03" db="EMBL/GenBank/DDBJ databases">
        <title>The Genome Sequence of Cladophialophora psammophila CBS 110553.</title>
        <authorList>
            <consortium name="The Broad Institute Genomics Platform"/>
            <person name="Cuomo C."/>
            <person name="de Hoog S."/>
            <person name="Gorbushina A."/>
            <person name="Walker B."/>
            <person name="Young S.K."/>
            <person name="Zeng Q."/>
            <person name="Gargeya S."/>
            <person name="Fitzgerald M."/>
            <person name="Haas B."/>
            <person name="Abouelleil A."/>
            <person name="Allen A.W."/>
            <person name="Alvarado L."/>
            <person name="Arachchi H.M."/>
            <person name="Berlin A.M."/>
            <person name="Chapman S.B."/>
            <person name="Gainer-Dewar J."/>
            <person name="Goldberg J."/>
            <person name="Griggs A."/>
            <person name="Gujja S."/>
            <person name="Hansen M."/>
            <person name="Howarth C."/>
            <person name="Imamovic A."/>
            <person name="Ireland A."/>
            <person name="Larimer J."/>
            <person name="McCowan C."/>
            <person name="Murphy C."/>
            <person name="Pearson M."/>
            <person name="Poon T.W."/>
            <person name="Priest M."/>
            <person name="Roberts A."/>
            <person name="Saif S."/>
            <person name="Shea T."/>
            <person name="Sisk P."/>
            <person name="Sykes S."/>
            <person name="Wortman J."/>
            <person name="Nusbaum C."/>
            <person name="Birren B."/>
        </authorList>
    </citation>
    <scope>NUCLEOTIDE SEQUENCE [LARGE SCALE GENOMIC DNA]</scope>
    <source>
        <strain evidence="1 2">CBS 110553</strain>
    </source>
</reference>
<name>W9XH44_9EURO</name>
<dbReference type="STRING" id="1182543.W9XH44"/>
<dbReference type="HOGENOM" id="CLU_023254_0_2_1"/>
<dbReference type="AlphaFoldDB" id="W9XH44"/>
<dbReference type="OrthoDB" id="4158087at2759"/>
<dbReference type="PANTHER" id="PTHR37540">
    <property type="entry name" value="TRANSCRIPTION FACTOR (ACR-2), PUTATIVE-RELATED-RELATED"/>
    <property type="match status" value="1"/>
</dbReference>
<dbReference type="EMBL" id="AMGX01000001">
    <property type="protein sequence ID" value="EXJ76665.1"/>
    <property type="molecule type" value="Genomic_DNA"/>
</dbReference>
<keyword evidence="2" id="KW-1185">Reference proteome</keyword>
<evidence type="ECO:0000313" key="2">
    <source>
        <dbReference type="Proteomes" id="UP000019471"/>
    </source>
</evidence>
<evidence type="ECO:0008006" key="3">
    <source>
        <dbReference type="Google" id="ProtNLM"/>
    </source>
</evidence>
<dbReference type="GeneID" id="19185909"/>
<proteinExistence type="predicted"/>
<protein>
    <recommendedName>
        <fullName evidence="3">Transcription factor domain-containing protein</fullName>
    </recommendedName>
</protein>